<comment type="caution">
    <text evidence="6">The sequence shown here is derived from an EMBL/GenBank/DDBJ whole genome shotgun (WGS) entry which is preliminary data.</text>
</comment>
<evidence type="ECO:0000256" key="1">
    <source>
        <dbReference type="ARBA" id="ARBA00010062"/>
    </source>
</evidence>
<dbReference type="PANTHER" id="PTHR30483:SF6">
    <property type="entry name" value="PERIPLASMIC BINDING PROTEIN OF ABC TRANSPORTER FOR NATURAL AMINO ACIDS"/>
    <property type="match status" value="1"/>
</dbReference>
<dbReference type="GO" id="GO:0006865">
    <property type="term" value="P:amino acid transport"/>
    <property type="evidence" value="ECO:0007669"/>
    <property type="project" value="UniProtKB-KW"/>
</dbReference>
<comment type="similarity">
    <text evidence="1">Belongs to the leucine-binding protein family.</text>
</comment>
<keyword evidence="2" id="KW-0813">Transport</keyword>
<proteinExistence type="inferred from homology"/>
<dbReference type="SUPFAM" id="SSF53822">
    <property type="entry name" value="Periplasmic binding protein-like I"/>
    <property type="match status" value="1"/>
</dbReference>
<evidence type="ECO:0000313" key="6">
    <source>
        <dbReference type="EMBL" id="GGC89286.1"/>
    </source>
</evidence>
<gene>
    <name evidence="6" type="ORF">GCM10010994_53920</name>
</gene>
<name>A0A916UUQ2_9HYPH</name>
<protein>
    <submittedName>
        <fullName evidence="6">ABC transporter</fullName>
    </submittedName>
</protein>
<evidence type="ECO:0000259" key="5">
    <source>
        <dbReference type="Pfam" id="PF13458"/>
    </source>
</evidence>
<keyword evidence="3" id="KW-0732">Signal</keyword>
<dbReference type="InterPro" id="IPR028081">
    <property type="entry name" value="Leu-bd"/>
</dbReference>
<dbReference type="InterPro" id="IPR028082">
    <property type="entry name" value="Peripla_BP_I"/>
</dbReference>
<dbReference type="InterPro" id="IPR000709">
    <property type="entry name" value="Leu_Ile_Val-bd"/>
</dbReference>
<dbReference type="EMBL" id="BMGG01000011">
    <property type="protein sequence ID" value="GGC89286.1"/>
    <property type="molecule type" value="Genomic_DNA"/>
</dbReference>
<evidence type="ECO:0000256" key="2">
    <source>
        <dbReference type="ARBA" id="ARBA00022448"/>
    </source>
</evidence>
<evidence type="ECO:0000256" key="4">
    <source>
        <dbReference type="ARBA" id="ARBA00022970"/>
    </source>
</evidence>
<accession>A0A916UUQ2</accession>
<reference evidence="6" key="1">
    <citation type="journal article" date="2014" name="Int. J. Syst. Evol. Microbiol.">
        <title>Complete genome sequence of Corynebacterium casei LMG S-19264T (=DSM 44701T), isolated from a smear-ripened cheese.</title>
        <authorList>
            <consortium name="US DOE Joint Genome Institute (JGI-PGF)"/>
            <person name="Walter F."/>
            <person name="Albersmeier A."/>
            <person name="Kalinowski J."/>
            <person name="Ruckert C."/>
        </authorList>
    </citation>
    <scope>NUCLEOTIDE SEQUENCE</scope>
    <source>
        <strain evidence="6">CGMCC 1.12919</strain>
    </source>
</reference>
<dbReference type="Pfam" id="PF13458">
    <property type="entry name" value="Peripla_BP_6"/>
    <property type="match status" value="1"/>
</dbReference>
<reference evidence="6" key="2">
    <citation type="submission" date="2020-09" db="EMBL/GenBank/DDBJ databases">
        <authorList>
            <person name="Sun Q."/>
            <person name="Zhou Y."/>
        </authorList>
    </citation>
    <scope>NUCLEOTIDE SEQUENCE</scope>
    <source>
        <strain evidence="6">CGMCC 1.12919</strain>
    </source>
</reference>
<dbReference type="Proteomes" id="UP000637002">
    <property type="component" value="Unassembled WGS sequence"/>
</dbReference>
<dbReference type="PRINTS" id="PR00337">
    <property type="entry name" value="LEUILEVALBP"/>
</dbReference>
<evidence type="ECO:0000256" key="3">
    <source>
        <dbReference type="ARBA" id="ARBA00022729"/>
    </source>
</evidence>
<dbReference type="PANTHER" id="PTHR30483">
    <property type="entry name" value="LEUCINE-SPECIFIC-BINDING PROTEIN"/>
    <property type="match status" value="1"/>
</dbReference>
<organism evidence="6 7">
    <name type="scientific">Chelatococcus reniformis</name>
    <dbReference type="NCBI Taxonomy" id="1494448"/>
    <lineage>
        <taxon>Bacteria</taxon>
        <taxon>Pseudomonadati</taxon>
        <taxon>Pseudomonadota</taxon>
        <taxon>Alphaproteobacteria</taxon>
        <taxon>Hyphomicrobiales</taxon>
        <taxon>Chelatococcaceae</taxon>
        <taxon>Chelatococcus</taxon>
    </lineage>
</organism>
<dbReference type="AlphaFoldDB" id="A0A916UUQ2"/>
<keyword evidence="7" id="KW-1185">Reference proteome</keyword>
<dbReference type="InterPro" id="IPR051010">
    <property type="entry name" value="BCAA_transport"/>
</dbReference>
<keyword evidence="4" id="KW-0029">Amino-acid transport</keyword>
<sequence length="382" mass="40163">MDVIRGVLTALGVAIVGLSTAAAQEPPIRVGTIFPMSGPAGTSGIDAAAGARVQVELINKRGGLLGRKLVISQKDDESTPAVGISRANELIGEKADVIFEGRNSPVALAMQPVIAAANILDITCSAKAEAVLSGKGNPYGIRIISSNEIDADAIARYVIETKGAKRIVFMIQNDAYGNDFRQLIETKMKALGKPFEIVLTEKFPFKQADFRVSLTAVKSAKADIVVVINAATSGMSALVQQYRQAGIETPFLAGIALLTPEVFNVAKDQLNGVISGSAYLPELPPLDGIARAQEFYAAYRQAVGRPPGEEAGVAAQAVSVWASAVAQTGTLDRVKVAEAIRGHTVKDTDFGDVAFAANGQMLTKPRMFEVVDGATGKLKLVE</sequence>
<evidence type="ECO:0000313" key="7">
    <source>
        <dbReference type="Proteomes" id="UP000637002"/>
    </source>
</evidence>
<dbReference type="Gene3D" id="3.40.50.2300">
    <property type="match status" value="2"/>
</dbReference>
<feature type="domain" description="Leucine-binding protein" evidence="5">
    <location>
        <begin position="27"/>
        <end position="373"/>
    </location>
</feature>